<keyword evidence="2" id="KW-1133">Transmembrane helix</keyword>
<dbReference type="PANTHER" id="PTHR37813">
    <property type="entry name" value="FELS-2 PROPHAGE PROTEIN"/>
    <property type="match status" value="1"/>
</dbReference>
<dbReference type="AlphaFoldDB" id="A0A0F9FXM3"/>
<dbReference type="NCBIfam" id="TIGR01760">
    <property type="entry name" value="tape_meas_TP901"/>
    <property type="match status" value="1"/>
</dbReference>
<evidence type="ECO:0000259" key="3">
    <source>
        <dbReference type="Pfam" id="PF10145"/>
    </source>
</evidence>
<keyword evidence="2" id="KW-0472">Membrane</keyword>
<reference evidence="4" key="1">
    <citation type="journal article" date="2015" name="Nature">
        <title>Complex archaea that bridge the gap between prokaryotes and eukaryotes.</title>
        <authorList>
            <person name="Spang A."/>
            <person name="Saw J.H."/>
            <person name="Jorgensen S.L."/>
            <person name="Zaremba-Niedzwiedzka K."/>
            <person name="Martijn J."/>
            <person name="Lind A.E."/>
            <person name="van Eijk R."/>
            <person name="Schleper C."/>
            <person name="Guy L."/>
            <person name="Ettema T.J."/>
        </authorList>
    </citation>
    <scope>NUCLEOTIDE SEQUENCE</scope>
</reference>
<feature type="domain" description="Phage tail tape measure protein" evidence="3">
    <location>
        <begin position="88"/>
        <end position="287"/>
    </location>
</feature>
<dbReference type="Pfam" id="PF10145">
    <property type="entry name" value="PhageMin_Tail"/>
    <property type="match status" value="1"/>
</dbReference>
<sequence length="571" mass="59898">MARVGEVTVFFGGNARQLNATIQSIGTRMTALGKKATALGGSLTTKLTLPLALIGGVAIKSFADFDFQMRRVAAVSSATGEQFKELTNLARKMGRTTQFTAKQSAEAMTFLSVAGFKVTETMGALPGVLQLAAAGAVELGTAADIAAKILKGYNFEVTELGRVNDVLTKTFISSNTMLGELGEGFKVLAPIARTAGLQFEEMSAALGLLADNAFQGGTAGTGLRRVISGLLKPSKEGEKVFKAMGLQVIGVDGKMRKLSGILRDLKIGLNTMGGQAEQAGLLMELFGLRGGPIMAALLKEGGDRLDEFTKKLEESGGVAERVAKEQMAGLKGALLELTSAIQDAGLALGKTLEPAVRSIGGGIKNLAISFSESSEVMKRLTVGIGFLAAAAGPLLLLFGGLVAAGKAVFVMLAGLSPLLAAGGLLVVGTLAWGSAINSLAKDFDTVFDGLPKMFDIPKRLLKTLVTETNEARKGILELLGGGGQRADQAEQEKLFAKQQQLVLGFAKTFGAKKQSFLFSTKRDLLTLVKDLPKLRQQMFELVTINDQLGTSSSEAAVQFRKQNAATKEVLA</sequence>
<protein>
    <recommendedName>
        <fullName evidence="3">Phage tail tape measure protein domain-containing protein</fullName>
    </recommendedName>
</protein>
<evidence type="ECO:0000313" key="4">
    <source>
        <dbReference type="EMBL" id="KKL62110.1"/>
    </source>
</evidence>
<name>A0A0F9FXM3_9ZZZZ</name>
<keyword evidence="2" id="KW-0812">Transmembrane</keyword>
<dbReference type="PANTHER" id="PTHR37813:SF1">
    <property type="entry name" value="FELS-2 PROPHAGE PROTEIN"/>
    <property type="match status" value="1"/>
</dbReference>
<feature type="transmembrane region" description="Helical" evidence="2">
    <location>
        <begin position="380"/>
        <end position="402"/>
    </location>
</feature>
<evidence type="ECO:0000256" key="2">
    <source>
        <dbReference type="SAM" id="Phobius"/>
    </source>
</evidence>
<comment type="caution">
    <text evidence="4">The sequence shown here is derived from an EMBL/GenBank/DDBJ whole genome shotgun (WGS) entry which is preliminary data.</text>
</comment>
<proteinExistence type="predicted"/>
<feature type="non-terminal residue" evidence="4">
    <location>
        <position position="571"/>
    </location>
</feature>
<feature type="transmembrane region" description="Helical" evidence="2">
    <location>
        <begin position="408"/>
        <end position="432"/>
    </location>
</feature>
<evidence type="ECO:0000256" key="1">
    <source>
        <dbReference type="ARBA" id="ARBA00022612"/>
    </source>
</evidence>
<dbReference type="InterPro" id="IPR010090">
    <property type="entry name" value="Phage_tape_meas"/>
</dbReference>
<keyword evidence="1" id="KW-1188">Viral release from host cell</keyword>
<organism evidence="4">
    <name type="scientific">marine sediment metagenome</name>
    <dbReference type="NCBI Taxonomy" id="412755"/>
    <lineage>
        <taxon>unclassified sequences</taxon>
        <taxon>metagenomes</taxon>
        <taxon>ecological metagenomes</taxon>
    </lineage>
</organism>
<gene>
    <name evidence="4" type="ORF">LCGC14_2188480</name>
</gene>
<dbReference type="EMBL" id="LAZR01028593">
    <property type="protein sequence ID" value="KKL62110.1"/>
    <property type="molecule type" value="Genomic_DNA"/>
</dbReference>
<accession>A0A0F9FXM3</accession>